<dbReference type="AlphaFoldDB" id="A0A8C9PDE1"/>
<reference evidence="5" key="2">
    <citation type="submission" date="2025-09" db="UniProtKB">
        <authorList>
            <consortium name="Ensembl"/>
        </authorList>
    </citation>
    <scope>IDENTIFICATION</scope>
</reference>
<feature type="signal peptide" evidence="4">
    <location>
        <begin position="1"/>
        <end position="25"/>
    </location>
</feature>
<keyword evidence="4" id="KW-0732">Signal</keyword>
<dbReference type="GO" id="GO:0032094">
    <property type="term" value="P:response to food"/>
    <property type="evidence" value="ECO:0007669"/>
    <property type="project" value="TreeGrafter"/>
</dbReference>
<accession>A0A8C9PDE1</accession>
<dbReference type="PANTHER" id="PTHR19309">
    <property type="entry name" value="GASTRIN"/>
    <property type="match status" value="1"/>
</dbReference>
<dbReference type="GO" id="GO:0005615">
    <property type="term" value="C:extracellular space"/>
    <property type="evidence" value="ECO:0007669"/>
    <property type="project" value="TreeGrafter"/>
</dbReference>
<feature type="chain" id="PRO_5034564488" evidence="4">
    <location>
        <begin position="26"/>
        <end position="105"/>
    </location>
</feature>
<keyword evidence="6" id="KW-1185">Reference proteome</keyword>
<dbReference type="Ensembl" id="ENSSDAT00000008335.1">
    <property type="protein sequence ID" value="ENSSDAP00000007320.1"/>
    <property type="gene ID" value="ENSSDAG00000006712.1"/>
</dbReference>
<keyword evidence="2" id="KW-0372">Hormone</keyword>
<dbReference type="InterPro" id="IPR039236">
    <property type="entry name" value="GAST"/>
</dbReference>
<evidence type="ECO:0000256" key="1">
    <source>
        <dbReference type="ARBA" id="ARBA00022685"/>
    </source>
</evidence>
<evidence type="ECO:0000256" key="4">
    <source>
        <dbReference type="SAM" id="SignalP"/>
    </source>
</evidence>
<name>A0A8C9PDE1_SPEDA</name>
<dbReference type="GO" id="GO:0005179">
    <property type="term" value="F:hormone activity"/>
    <property type="evidence" value="ECO:0007669"/>
    <property type="project" value="UniProtKB-KW"/>
</dbReference>
<evidence type="ECO:0000256" key="2">
    <source>
        <dbReference type="ARBA" id="ARBA00022702"/>
    </source>
</evidence>
<proteinExistence type="predicted"/>
<keyword evidence="1" id="KW-0165">Cleavage on pair of basic residues</keyword>
<reference evidence="5" key="1">
    <citation type="submission" date="2025-08" db="UniProtKB">
        <authorList>
            <consortium name="Ensembl"/>
        </authorList>
    </citation>
    <scope>IDENTIFICATION</scope>
</reference>
<organism evidence="5 6">
    <name type="scientific">Spermophilus dauricus</name>
    <name type="common">Daurian ground squirrel</name>
    <dbReference type="NCBI Taxonomy" id="99837"/>
    <lineage>
        <taxon>Eukaryota</taxon>
        <taxon>Metazoa</taxon>
        <taxon>Chordata</taxon>
        <taxon>Craniata</taxon>
        <taxon>Vertebrata</taxon>
        <taxon>Euteleostomi</taxon>
        <taxon>Mammalia</taxon>
        <taxon>Eutheria</taxon>
        <taxon>Euarchontoglires</taxon>
        <taxon>Glires</taxon>
        <taxon>Rodentia</taxon>
        <taxon>Sciuromorpha</taxon>
        <taxon>Sciuridae</taxon>
        <taxon>Xerinae</taxon>
        <taxon>Marmotini</taxon>
        <taxon>Spermophilus</taxon>
    </lineage>
</organism>
<keyword evidence="3" id="KW-0027">Amidation</keyword>
<dbReference type="GO" id="GO:0007186">
    <property type="term" value="P:G protein-coupled receptor signaling pathway"/>
    <property type="evidence" value="ECO:0007669"/>
    <property type="project" value="TreeGrafter"/>
</dbReference>
<evidence type="ECO:0000313" key="6">
    <source>
        <dbReference type="Proteomes" id="UP000694422"/>
    </source>
</evidence>
<protein>
    <submittedName>
        <fullName evidence="5">Uncharacterized protein</fullName>
    </submittedName>
</protein>
<evidence type="ECO:0000313" key="5">
    <source>
        <dbReference type="Ensembl" id="ENSSDAP00000007320.1"/>
    </source>
</evidence>
<evidence type="ECO:0000256" key="3">
    <source>
        <dbReference type="ARBA" id="ARBA00022815"/>
    </source>
</evidence>
<dbReference type="PANTHER" id="PTHR19309:SF0">
    <property type="entry name" value="GASTRIN"/>
    <property type="match status" value="1"/>
</dbReference>
<sequence length="105" mass="11624">FLRKCSCLSHSQLLALCLPFSSCSSWRPPQTYSRKPLSPMAGLEPQCLDQLGPFSHYQMQMGSQGSSHIVADLSKKQVSWMGKEEAPCGWTDFGCYGAKQGDQHP</sequence>
<dbReference type="Proteomes" id="UP000694422">
    <property type="component" value="Unplaced"/>
</dbReference>